<gene>
    <name evidence="3" type="ORF">PVT68_08475</name>
</gene>
<dbReference type="Proteomes" id="UP001236500">
    <property type="component" value="Chromosome"/>
</dbReference>
<sequence>MKTLFLTFISLLFTTQLAFANDVIGRWKTIDDETGQAKSIVEIYEQGGKYYGRVVDLLMKPDDTVCDACSGDNKGKKIVGMNVITNMVKTGDRYEGGQILDPVTGKVYDCKMWLEDGNLKVRGYLGFFYRTQTWYPAN</sequence>
<dbReference type="PANTHER" id="PTHR36919">
    <property type="entry name" value="BLR1215 PROTEIN"/>
    <property type="match status" value="1"/>
</dbReference>
<feature type="signal peptide" evidence="1">
    <location>
        <begin position="1"/>
        <end position="20"/>
    </location>
</feature>
<feature type="domain" description="DUF2147" evidence="2">
    <location>
        <begin position="25"/>
        <end position="134"/>
    </location>
</feature>
<organism evidence="3 4">
    <name type="scientific">Microbulbifer bruguierae</name>
    <dbReference type="NCBI Taxonomy" id="3029061"/>
    <lineage>
        <taxon>Bacteria</taxon>
        <taxon>Pseudomonadati</taxon>
        <taxon>Pseudomonadota</taxon>
        <taxon>Gammaproteobacteria</taxon>
        <taxon>Cellvibrionales</taxon>
        <taxon>Microbulbiferaceae</taxon>
        <taxon>Microbulbifer</taxon>
    </lineage>
</organism>
<accession>A0ABY8NHA7</accession>
<dbReference type="InterPro" id="IPR019223">
    <property type="entry name" value="DUF2147"/>
</dbReference>
<proteinExistence type="predicted"/>
<protein>
    <submittedName>
        <fullName evidence="3">DUF2147 domain-containing protein</fullName>
    </submittedName>
</protein>
<dbReference type="RefSeq" id="WP_280322297.1">
    <property type="nucleotide sequence ID" value="NZ_CP118605.1"/>
</dbReference>
<evidence type="ECO:0000259" key="2">
    <source>
        <dbReference type="Pfam" id="PF09917"/>
    </source>
</evidence>
<evidence type="ECO:0000313" key="3">
    <source>
        <dbReference type="EMBL" id="WGL18315.1"/>
    </source>
</evidence>
<name>A0ABY8NHA7_9GAMM</name>
<feature type="chain" id="PRO_5047234746" evidence="1">
    <location>
        <begin position="21"/>
        <end position="138"/>
    </location>
</feature>
<dbReference type="PANTHER" id="PTHR36919:SF3">
    <property type="entry name" value="BLL5882 PROTEIN"/>
    <property type="match status" value="1"/>
</dbReference>
<keyword evidence="1" id="KW-0732">Signal</keyword>
<evidence type="ECO:0000313" key="4">
    <source>
        <dbReference type="Proteomes" id="UP001236500"/>
    </source>
</evidence>
<evidence type="ECO:0000256" key="1">
    <source>
        <dbReference type="SAM" id="SignalP"/>
    </source>
</evidence>
<dbReference type="EMBL" id="CP118605">
    <property type="protein sequence ID" value="WGL18315.1"/>
    <property type="molecule type" value="Genomic_DNA"/>
</dbReference>
<reference evidence="3 4" key="1">
    <citation type="submission" date="2023-02" db="EMBL/GenBank/DDBJ databases">
        <title>Description and genomic characterization of Microbulbifer bruguierae sp. nov., isolated from the sediment of mangrove plant Bruguiera sexangula.</title>
        <authorList>
            <person name="Long M."/>
        </authorList>
    </citation>
    <scope>NUCLEOTIDE SEQUENCE [LARGE SCALE GENOMIC DNA]</scope>
    <source>
        <strain evidence="3 4">H12</strain>
    </source>
</reference>
<dbReference type="Pfam" id="PF09917">
    <property type="entry name" value="DUF2147"/>
    <property type="match status" value="1"/>
</dbReference>
<keyword evidence="4" id="KW-1185">Reference proteome</keyword>
<dbReference type="Gene3D" id="2.40.128.520">
    <property type="match status" value="1"/>
</dbReference>